<dbReference type="AlphaFoldDB" id="A0ABD0WCL5"/>
<proteinExistence type="predicted"/>
<gene>
    <name evidence="1" type="ORF">UPYG_G00226950</name>
</gene>
<evidence type="ECO:0000313" key="1">
    <source>
        <dbReference type="EMBL" id="KAL0969399.1"/>
    </source>
</evidence>
<comment type="caution">
    <text evidence="1">The sequence shown here is derived from an EMBL/GenBank/DDBJ whole genome shotgun (WGS) entry which is preliminary data.</text>
</comment>
<accession>A0ABD0WCL5</accession>
<evidence type="ECO:0000313" key="2">
    <source>
        <dbReference type="Proteomes" id="UP001557470"/>
    </source>
</evidence>
<protein>
    <submittedName>
        <fullName evidence="1">Uncharacterized protein</fullName>
    </submittedName>
</protein>
<name>A0ABD0WCL5_UMBPY</name>
<reference evidence="1 2" key="1">
    <citation type="submission" date="2024-06" db="EMBL/GenBank/DDBJ databases">
        <authorList>
            <person name="Pan Q."/>
            <person name="Wen M."/>
            <person name="Jouanno E."/>
            <person name="Zahm M."/>
            <person name="Klopp C."/>
            <person name="Cabau C."/>
            <person name="Louis A."/>
            <person name="Berthelot C."/>
            <person name="Parey E."/>
            <person name="Roest Crollius H."/>
            <person name="Montfort J."/>
            <person name="Robinson-Rechavi M."/>
            <person name="Bouchez O."/>
            <person name="Lampietro C."/>
            <person name="Lopez Roques C."/>
            <person name="Donnadieu C."/>
            <person name="Postlethwait J."/>
            <person name="Bobe J."/>
            <person name="Verreycken H."/>
            <person name="Guiguen Y."/>
        </authorList>
    </citation>
    <scope>NUCLEOTIDE SEQUENCE [LARGE SCALE GENOMIC DNA]</scope>
    <source>
        <strain evidence="1">Up_M1</strain>
        <tissue evidence="1">Testis</tissue>
    </source>
</reference>
<keyword evidence="2" id="KW-1185">Reference proteome</keyword>
<dbReference type="EMBL" id="JAGEUA010000007">
    <property type="protein sequence ID" value="KAL0969399.1"/>
    <property type="molecule type" value="Genomic_DNA"/>
</dbReference>
<organism evidence="1 2">
    <name type="scientific">Umbra pygmaea</name>
    <name type="common">Eastern mudminnow</name>
    <dbReference type="NCBI Taxonomy" id="75934"/>
    <lineage>
        <taxon>Eukaryota</taxon>
        <taxon>Metazoa</taxon>
        <taxon>Chordata</taxon>
        <taxon>Craniata</taxon>
        <taxon>Vertebrata</taxon>
        <taxon>Euteleostomi</taxon>
        <taxon>Actinopterygii</taxon>
        <taxon>Neopterygii</taxon>
        <taxon>Teleostei</taxon>
        <taxon>Protacanthopterygii</taxon>
        <taxon>Esociformes</taxon>
        <taxon>Umbridae</taxon>
        <taxon>Umbra</taxon>
    </lineage>
</organism>
<sequence>MTLVNLVCIESTGISKVEATAPSSTPLHATASIVAKKTFSQDHTLLLIDLLRLQMEAESQKHHAETLAQMNGGIPEVACTDGGEDVKLFL</sequence>
<dbReference type="Proteomes" id="UP001557470">
    <property type="component" value="Unassembled WGS sequence"/>
</dbReference>